<reference evidence="2" key="1">
    <citation type="journal article" date="2023" name="Mol. Ecol. Resour.">
        <title>Chromosome-level genome assembly of a triploid poplar Populus alba 'Berolinensis'.</title>
        <authorList>
            <person name="Chen S."/>
            <person name="Yu Y."/>
            <person name="Wang X."/>
            <person name="Wang S."/>
            <person name="Zhang T."/>
            <person name="Zhou Y."/>
            <person name="He R."/>
            <person name="Meng N."/>
            <person name="Wang Y."/>
            <person name="Liu W."/>
            <person name="Liu Z."/>
            <person name="Liu J."/>
            <person name="Guo Q."/>
            <person name="Huang H."/>
            <person name="Sederoff R.R."/>
            <person name="Wang G."/>
            <person name="Qu G."/>
            <person name="Chen S."/>
        </authorList>
    </citation>
    <scope>NUCLEOTIDE SEQUENCE</scope>
    <source>
        <strain evidence="2">SC-2020</strain>
    </source>
</reference>
<evidence type="ECO:0000313" key="3">
    <source>
        <dbReference type="Proteomes" id="UP001164929"/>
    </source>
</evidence>
<keyword evidence="3" id="KW-1185">Reference proteome</keyword>
<organism evidence="2 3">
    <name type="scientific">Populus alba x Populus x berolinensis</name>
    <dbReference type="NCBI Taxonomy" id="444605"/>
    <lineage>
        <taxon>Eukaryota</taxon>
        <taxon>Viridiplantae</taxon>
        <taxon>Streptophyta</taxon>
        <taxon>Embryophyta</taxon>
        <taxon>Tracheophyta</taxon>
        <taxon>Spermatophyta</taxon>
        <taxon>Magnoliopsida</taxon>
        <taxon>eudicotyledons</taxon>
        <taxon>Gunneridae</taxon>
        <taxon>Pentapetalae</taxon>
        <taxon>rosids</taxon>
        <taxon>fabids</taxon>
        <taxon>Malpighiales</taxon>
        <taxon>Salicaceae</taxon>
        <taxon>Saliceae</taxon>
        <taxon>Populus</taxon>
    </lineage>
</organism>
<feature type="region of interest" description="Disordered" evidence="1">
    <location>
        <begin position="313"/>
        <end position="375"/>
    </location>
</feature>
<protein>
    <submittedName>
        <fullName evidence="2">Uncharacterized protein</fullName>
    </submittedName>
</protein>
<evidence type="ECO:0000313" key="2">
    <source>
        <dbReference type="EMBL" id="KAJ6978629.1"/>
    </source>
</evidence>
<gene>
    <name evidence="2" type="ORF">NC653_026918</name>
</gene>
<dbReference type="EMBL" id="JAQIZT010000011">
    <property type="protein sequence ID" value="KAJ6978629.1"/>
    <property type="molecule type" value="Genomic_DNA"/>
</dbReference>
<comment type="caution">
    <text evidence="2">The sequence shown here is derived from an EMBL/GenBank/DDBJ whole genome shotgun (WGS) entry which is preliminary data.</text>
</comment>
<dbReference type="AlphaFoldDB" id="A0AAD6M560"/>
<proteinExistence type="predicted"/>
<feature type="compositionally biased region" description="Basic and acidic residues" evidence="1">
    <location>
        <begin position="363"/>
        <end position="375"/>
    </location>
</feature>
<evidence type="ECO:0000256" key="1">
    <source>
        <dbReference type="SAM" id="MobiDB-lite"/>
    </source>
</evidence>
<feature type="compositionally biased region" description="Polar residues" evidence="1">
    <location>
        <begin position="344"/>
        <end position="362"/>
    </location>
</feature>
<dbReference type="Proteomes" id="UP001164929">
    <property type="component" value="Chromosome 11"/>
</dbReference>
<accession>A0AAD6M560</accession>
<feature type="compositionally biased region" description="Basic and acidic residues" evidence="1">
    <location>
        <begin position="313"/>
        <end position="340"/>
    </location>
</feature>
<name>A0AAD6M560_9ROSI</name>
<sequence>MSHPEKNQCAASAGDFSSRYCLLEFGSLESPPSNLLKATRKPDRLVWSEIQGSGAWVHVPPEKNSSRGLDRLLLLSLPTPVGSLPSLVADPVMVGCGAVLEVGLWACRWLETADWSGGGCLRAVVLAAAIGRLQKMKSWGCLGFGEGLSRLASGSSGGEAGRLRRRGEGAQGEGEMVKIYDLGEMEWLLRLVFREKIQTGAKTITRQGGSFGGGVVVSGGSCGEKEIQAGAAVLAGRGEGLGDRFLVKNWKNALIEEPKQKQQNGIDDAKDGDVDDKLVRGTISLSDIYSRCNVVVVKTTNFEEPISSNHLDFLKRRNPGENTEKTRGRLEKQTRQKQREALASQRTSASLVSGCTTPLQQTDAKENRGVNAERT</sequence>